<evidence type="ECO:0000256" key="4">
    <source>
        <dbReference type="ARBA" id="ARBA00022989"/>
    </source>
</evidence>
<comment type="subcellular location">
    <subcellularLocation>
        <location evidence="1">Cell membrane</location>
        <topology evidence="1">Multi-pass membrane protein</topology>
    </subcellularLocation>
</comment>
<protein>
    <submittedName>
        <fullName evidence="8">Sulfatase-like hydrolase/transferase</fullName>
    </submittedName>
</protein>
<keyword evidence="2" id="KW-1003">Cell membrane</keyword>
<feature type="transmembrane region" description="Helical" evidence="6">
    <location>
        <begin position="86"/>
        <end position="108"/>
    </location>
</feature>
<dbReference type="PANTHER" id="PTHR47371">
    <property type="entry name" value="LIPOTEICHOIC ACID SYNTHASE"/>
    <property type="match status" value="1"/>
</dbReference>
<dbReference type="InterPro" id="IPR050448">
    <property type="entry name" value="OpgB/LTA_synthase_biosynth"/>
</dbReference>
<evidence type="ECO:0000259" key="7">
    <source>
        <dbReference type="Pfam" id="PF00884"/>
    </source>
</evidence>
<proteinExistence type="predicted"/>
<keyword evidence="5 6" id="KW-0472">Membrane</keyword>
<evidence type="ECO:0000256" key="3">
    <source>
        <dbReference type="ARBA" id="ARBA00022692"/>
    </source>
</evidence>
<evidence type="ECO:0000313" key="8">
    <source>
        <dbReference type="EMBL" id="MCJ2380613.1"/>
    </source>
</evidence>
<keyword evidence="4 6" id="KW-1133">Transmembrane helix</keyword>
<dbReference type="Pfam" id="PF00884">
    <property type="entry name" value="Sulfatase"/>
    <property type="match status" value="1"/>
</dbReference>
<evidence type="ECO:0000313" key="9">
    <source>
        <dbReference type="Proteomes" id="UP001165444"/>
    </source>
</evidence>
<feature type="transmembrane region" description="Helical" evidence="6">
    <location>
        <begin position="56"/>
        <end position="74"/>
    </location>
</feature>
<name>A0ABT0C179_9BACT</name>
<dbReference type="Gene3D" id="3.40.720.10">
    <property type="entry name" value="Alkaline Phosphatase, subunit A"/>
    <property type="match status" value="1"/>
</dbReference>
<keyword evidence="3 6" id="KW-0812">Transmembrane</keyword>
<dbReference type="CDD" id="cd16015">
    <property type="entry name" value="LTA_synthase"/>
    <property type="match status" value="1"/>
</dbReference>
<reference evidence="8 9" key="1">
    <citation type="submission" date="2022-03" db="EMBL/GenBank/DDBJ databases">
        <title>Parabacteroides sp. nov. isolated from swine feces.</title>
        <authorList>
            <person name="Bak J.E."/>
        </authorList>
    </citation>
    <scope>NUCLEOTIDE SEQUENCE [LARGE SCALE GENOMIC DNA]</scope>
    <source>
        <strain evidence="8 9">AGMB00274</strain>
    </source>
</reference>
<feature type="domain" description="Sulfatase N-terminal" evidence="7">
    <location>
        <begin position="269"/>
        <end position="535"/>
    </location>
</feature>
<dbReference type="SUPFAM" id="SSF53649">
    <property type="entry name" value="Alkaline phosphatase-like"/>
    <property type="match status" value="1"/>
</dbReference>
<dbReference type="EMBL" id="JAKZMM010000017">
    <property type="protein sequence ID" value="MCJ2380613.1"/>
    <property type="molecule type" value="Genomic_DNA"/>
</dbReference>
<dbReference type="PANTHER" id="PTHR47371:SF3">
    <property type="entry name" value="PHOSPHOGLYCEROL TRANSFERASE I"/>
    <property type="match status" value="1"/>
</dbReference>
<dbReference type="InterPro" id="IPR000917">
    <property type="entry name" value="Sulfatase_N"/>
</dbReference>
<feature type="transmembrane region" description="Helical" evidence="6">
    <location>
        <begin position="170"/>
        <end position="187"/>
    </location>
</feature>
<comment type="caution">
    <text evidence="8">The sequence shown here is derived from an EMBL/GenBank/DDBJ whole genome shotgun (WGS) entry which is preliminary data.</text>
</comment>
<dbReference type="RefSeq" id="WP_243324706.1">
    <property type="nucleotide sequence ID" value="NZ_JAKZMM010000017.1"/>
</dbReference>
<gene>
    <name evidence="8" type="ORF">MUN53_08320</name>
</gene>
<dbReference type="InterPro" id="IPR017850">
    <property type="entry name" value="Alkaline_phosphatase_core_sf"/>
</dbReference>
<evidence type="ECO:0000256" key="2">
    <source>
        <dbReference type="ARBA" id="ARBA00022475"/>
    </source>
</evidence>
<evidence type="ECO:0000256" key="5">
    <source>
        <dbReference type="ARBA" id="ARBA00023136"/>
    </source>
</evidence>
<sequence>MKKRILFLILLFLAWLPVFIIQKPWFLFYNRSMTETLSVADYFQVIWHGLKLDLTVAGYLTALPLLFVLISVWYNGDWLRKTLKGYFLIMAIIIAAIFVVDVALYAFWGFRMDATVLFYLKSPGDALASVPAGLFPVQSVAFLIYAYLAYKYLAKLVLPMADFKSAGNRWLTSLAILVLGGLMFIPIRGGVTTSTANVGMVYYSDNTFLNHSAINPCFSLLTSISKQQDFAEQFNFFPEEKREKLFADRYGAQNELTPDTCRLLNVTRPNILIIILESFSANAIATTGGEAHVTPNLNELSKEGILFDHLYANSFRTDRGLVSILNGYLAQPTTSIMKYPAKSQTLPSIAHSLNRQGYTCDMLYGGDINFTNMQSYFYNSGYAAITSDKDFPISERLNKWGANDNVTFNHLYQVIKDRASETDSWMTTFLTLSSHEPFEVPYHHFEHPYLNSVAFTDSCLGAFVRKVKETPVWDNLLIILTADHGFRYPDKVKDYEPLRYHIPMLWLGGAIREPRVISTLCNQTDLAATLLSQLDLPHEEFRFSKNILTHEPFAFYTFGNGFAYIDSTGYSVYDNESNRVIQESDAQQREQRLEKGKAILQTLYDDLGRR</sequence>
<dbReference type="PIRSF" id="PIRSF005091">
    <property type="entry name" value="Mmb_sulf_HI1246"/>
    <property type="match status" value="1"/>
</dbReference>
<accession>A0ABT0C179</accession>
<dbReference type="InterPro" id="IPR012160">
    <property type="entry name" value="LtaS-like"/>
</dbReference>
<feature type="transmembrane region" description="Helical" evidence="6">
    <location>
        <begin position="128"/>
        <end position="150"/>
    </location>
</feature>
<evidence type="ECO:0000256" key="1">
    <source>
        <dbReference type="ARBA" id="ARBA00004651"/>
    </source>
</evidence>
<evidence type="ECO:0000256" key="6">
    <source>
        <dbReference type="SAM" id="Phobius"/>
    </source>
</evidence>
<dbReference type="Gene3D" id="3.30.1120.80">
    <property type="match status" value="1"/>
</dbReference>
<keyword evidence="9" id="KW-1185">Reference proteome</keyword>
<organism evidence="8 9">
    <name type="scientific">Parabacteroides faecalis</name>
    <dbReference type="NCBI Taxonomy" id="2924040"/>
    <lineage>
        <taxon>Bacteria</taxon>
        <taxon>Pseudomonadati</taxon>
        <taxon>Bacteroidota</taxon>
        <taxon>Bacteroidia</taxon>
        <taxon>Bacteroidales</taxon>
        <taxon>Tannerellaceae</taxon>
        <taxon>Parabacteroides</taxon>
    </lineage>
</organism>
<dbReference type="Proteomes" id="UP001165444">
    <property type="component" value="Unassembled WGS sequence"/>
</dbReference>